<dbReference type="Pfam" id="PF04738">
    <property type="entry name" value="Lant_dehydr_N"/>
    <property type="match status" value="1"/>
</dbReference>
<dbReference type="NCBIfam" id="TIGR03891">
    <property type="entry name" value="thiopep_ocin"/>
    <property type="match status" value="1"/>
</dbReference>
<dbReference type="InterPro" id="IPR006827">
    <property type="entry name" value="Lant_deHydtase_N"/>
</dbReference>
<name>A0A561PQX8_9BACT</name>
<dbReference type="AlphaFoldDB" id="A0A561PQX8"/>
<proteinExistence type="predicted"/>
<accession>A0A561PQX8</accession>
<evidence type="ECO:0000259" key="1">
    <source>
        <dbReference type="Pfam" id="PF04738"/>
    </source>
</evidence>
<reference evidence="3 4" key="1">
    <citation type="submission" date="2019-06" db="EMBL/GenBank/DDBJ databases">
        <title>Sorghum-associated microbial communities from plants grown in Nebraska, USA.</title>
        <authorList>
            <person name="Schachtman D."/>
        </authorList>
    </citation>
    <scope>NUCLEOTIDE SEQUENCE [LARGE SCALE GENOMIC DNA]</scope>
    <source>
        <strain evidence="3 4">1209</strain>
    </source>
</reference>
<organism evidence="3 4">
    <name type="scientific">Chitinophaga polysaccharea</name>
    <dbReference type="NCBI Taxonomy" id="1293035"/>
    <lineage>
        <taxon>Bacteria</taxon>
        <taxon>Pseudomonadati</taxon>
        <taxon>Bacteroidota</taxon>
        <taxon>Chitinophagia</taxon>
        <taxon>Chitinophagales</taxon>
        <taxon>Chitinophagaceae</taxon>
        <taxon>Chitinophaga</taxon>
    </lineage>
</organism>
<dbReference type="Proteomes" id="UP000320811">
    <property type="component" value="Unassembled WGS sequence"/>
</dbReference>
<feature type="domain" description="Thiopeptide-type bacteriocin biosynthesis" evidence="2">
    <location>
        <begin position="765"/>
        <end position="1029"/>
    </location>
</feature>
<evidence type="ECO:0000313" key="3">
    <source>
        <dbReference type="EMBL" id="TWF40518.1"/>
    </source>
</evidence>
<dbReference type="Pfam" id="PF14028">
    <property type="entry name" value="Lant_dehydr_C"/>
    <property type="match status" value="1"/>
</dbReference>
<evidence type="ECO:0000313" key="4">
    <source>
        <dbReference type="Proteomes" id="UP000320811"/>
    </source>
</evidence>
<dbReference type="InterPro" id="IPR023809">
    <property type="entry name" value="Thiopep_bacteriocin_synth_dom"/>
</dbReference>
<protein>
    <submittedName>
        <fullName evidence="3">Thiopeptide-type bacteriocin biosynthesis protein</fullName>
    </submittedName>
</protein>
<dbReference type="EMBL" id="VIWO01000004">
    <property type="protein sequence ID" value="TWF40518.1"/>
    <property type="molecule type" value="Genomic_DNA"/>
</dbReference>
<sequence length="1049" mass="119719">MIRAENFYVVRSPLLPVNTIQQLSHITNATLSTVIKDIFLDPCLQEAIYIASPELYQEWQKWQHDTGISEKDQYKLALTLYRYLLRMSTRCTPYGLFAGCATGETTDHTSIQLQEKTAHKKHCRLDMNYVAELAATITATPAIREQLRYYPNNSLYATGAHYRYAAYSIKNKIRTYFLTAVNKSPYLDQMLATATTGARLGEIRDSITSADITAEEAAEFTAELLEHQLLVSELEPTVTGEEFFVQLVNRLATLPEAETWTRPLSQLQKILQTQHTGVEKYTAAHALVKSLLPDTNNKDLVQTDLFLATNSNQLSHTVVNELSAQMGQLWKLATQQQNTDLQQFCQAFRQRYEEQEIPLSLALDTEAGIGYGSYSGSGSDHTPLVDDVHIIKQAPANNQPHTKMQDFQLQQLLTCLQQRKQTITLTREQLDTLKDTDTNPILPHSMYLMGSILASSAADIDHGHYLFDMSGCSGPSAANLLGRFCHGDEKLLAKVQACLQEEEAADPEKIYAEVVHLPESRTGNILMRPRLRKYEIVYLANSATPDDCQLLLSDLMVSVQNNKVVLRSKKLDKIVVPRLSTAHNYHQGLPVYKFLCDLQQQDYHTGIMWRWQIPGDISFLPRVQYGNIILSKSTWVLHKKNYAALAGAAAGDYMTLFREISAQLELPRYVVIKEGDNELPADLHNEVSVHLLVTQLLKKEQVTLQEYLHTPDNCWITGTDGKHTNELIIPLKNISSEKNKKDTNIYPASTSGTLPTRKFATGSEWLYVKLYTGTRNAESLLKSVIRPLALSMQEEKLIDKWFFIRYTDPDHHLRVRFHHTTDKGFWKTVMEKLHEHLAPYIGNGQLYRMQTDTYEREIERYGIHTMTFSEDIFHYDSECVTGIIDLLEEEEGEAYRWKLALRGMDSLLDDFGYRLPHKVALLKKLQLGFFEEFGGGKPLLLQLNDKYRAEMRPVSSFLDSAQDNDNDISTAIAFFDTRSGKIKQLLQETGIKGNDDLLSSYLHMFLNRILLSNQRKHELVLYHFLHRYYESRLAIAQKQQATKPLLITK</sequence>
<feature type="domain" description="Lantibiotic dehydratase N-terminal" evidence="1">
    <location>
        <begin position="41"/>
        <end position="692"/>
    </location>
</feature>
<gene>
    <name evidence="3" type="ORF">FHW36_104200</name>
</gene>
<dbReference type="OrthoDB" id="1273722at2"/>
<dbReference type="RefSeq" id="WP_145670513.1">
    <property type="nucleotide sequence ID" value="NZ_VIWO01000004.1"/>
</dbReference>
<evidence type="ECO:0000259" key="2">
    <source>
        <dbReference type="Pfam" id="PF14028"/>
    </source>
</evidence>
<keyword evidence="4" id="KW-1185">Reference proteome</keyword>
<comment type="caution">
    <text evidence="3">The sequence shown here is derived from an EMBL/GenBank/DDBJ whole genome shotgun (WGS) entry which is preliminary data.</text>
</comment>